<keyword evidence="1" id="KW-0812">Transmembrane</keyword>
<evidence type="ECO:0000313" key="3">
    <source>
        <dbReference type="Proteomes" id="UP001497602"/>
    </source>
</evidence>
<protein>
    <submittedName>
        <fullName evidence="2">Uncharacterized protein</fullName>
    </submittedName>
</protein>
<comment type="caution">
    <text evidence="2">The sequence shown here is derived from an EMBL/GenBank/DDBJ whole genome shotgun (WGS) entry which is preliminary data.</text>
</comment>
<reference evidence="2 3" key="1">
    <citation type="submission" date="2024-05" db="EMBL/GenBank/DDBJ databases">
        <authorList>
            <person name="Duchaud E."/>
        </authorList>
    </citation>
    <scope>NUCLEOTIDE SEQUENCE [LARGE SCALE GENOMIC DNA]</scope>
    <source>
        <strain evidence="2">Ena-SAMPLE-TAB-13-05-2024-13:56:06:370-140305</strain>
    </source>
</reference>
<feature type="transmembrane region" description="Helical" evidence="1">
    <location>
        <begin position="12"/>
        <end position="27"/>
    </location>
</feature>
<gene>
    <name evidence="2" type="ORF">T190115A13A_50138</name>
</gene>
<keyword evidence="3" id="KW-1185">Reference proteome</keyword>
<proteinExistence type="predicted"/>
<evidence type="ECO:0000256" key="1">
    <source>
        <dbReference type="SAM" id="Phobius"/>
    </source>
</evidence>
<dbReference type="RefSeq" id="WP_348703123.1">
    <property type="nucleotide sequence ID" value="NZ_CAXIYA010000011.1"/>
</dbReference>
<sequence length="200" mass="23438">MKPTNIKTEKVLLYVIIGLLITHLFWKKKDTTTKNQQPKITIVRDTVWQTKIDTFKVQTVKYKKVYVHKNDVTKIIKDTVFIKDTTNYIAAKIYRDTLNNTDVEIYSYDLVNGKLLDSNLSYKLKVPREITITKTIEHPKTYRSGLYLFSEVGGNTQQFDNLSLGLQYNRKGKWFASYRVNLNTINQPTHNIGFGYRLFK</sequence>
<accession>A0ABP1FDR3</accession>
<keyword evidence="1" id="KW-0472">Membrane</keyword>
<evidence type="ECO:0000313" key="2">
    <source>
        <dbReference type="EMBL" id="CAL2107896.1"/>
    </source>
</evidence>
<organism evidence="2 3">
    <name type="scientific">Tenacibaculum vairaonense</name>
    <dbReference type="NCBI Taxonomy" id="3137860"/>
    <lineage>
        <taxon>Bacteria</taxon>
        <taxon>Pseudomonadati</taxon>
        <taxon>Bacteroidota</taxon>
        <taxon>Flavobacteriia</taxon>
        <taxon>Flavobacteriales</taxon>
        <taxon>Flavobacteriaceae</taxon>
        <taxon>Tenacibaculum</taxon>
    </lineage>
</organism>
<dbReference type="EMBL" id="CAXJRC010000042">
    <property type="protein sequence ID" value="CAL2107896.1"/>
    <property type="molecule type" value="Genomic_DNA"/>
</dbReference>
<keyword evidence="1" id="KW-1133">Transmembrane helix</keyword>
<dbReference type="Proteomes" id="UP001497602">
    <property type="component" value="Unassembled WGS sequence"/>
</dbReference>
<name>A0ABP1FDR3_9FLAO</name>